<dbReference type="AlphaFoldDB" id="A0A845RNW3"/>
<proteinExistence type="predicted"/>
<gene>
    <name evidence="1" type="ORF">D3Z39_16795</name>
</gene>
<protein>
    <submittedName>
        <fullName evidence="1">Uncharacterized protein</fullName>
    </submittedName>
</protein>
<dbReference type="Proteomes" id="UP000446348">
    <property type="component" value="Unassembled WGS sequence"/>
</dbReference>
<evidence type="ECO:0000313" key="1">
    <source>
        <dbReference type="EMBL" id="NBI80471.1"/>
    </source>
</evidence>
<organism evidence="1 2">
    <name type="scientific">Anaerotruncus colihominis</name>
    <dbReference type="NCBI Taxonomy" id="169435"/>
    <lineage>
        <taxon>Bacteria</taxon>
        <taxon>Bacillati</taxon>
        <taxon>Bacillota</taxon>
        <taxon>Clostridia</taxon>
        <taxon>Eubacteriales</taxon>
        <taxon>Oscillospiraceae</taxon>
        <taxon>Anaerotruncus</taxon>
    </lineage>
</organism>
<name>A0A845RNW3_9FIRM</name>
<reference evidence="1 2" key="1">
    <citation type="submission" date="2018-08" db="EMBL/GenBank/DDBJ databases">
        <title>Murine metabolic-syndrome-specific gut microbial biobank.</title>
        <authorList>
            <person name="Liu C."/>
        </authorList>
    </citation>
    <scope>NUCLEOTIDE SEQUENCE [LARGE SCALE GENOMIC DNA]</scope>
    <source>
        <strain evidence="1 2">X69</strain>
    </source>
</reference>
<feature type="non-terminal residue" evidence="1">
    <location>
        <position position="74"/>
    </location>
</feature>
<dbReference type="EMBL" id="QXWZ01000088">
    <property type="protein sequence ID" value="NBI80471.1"/>
    <property type="molecule type" value="Genomic_DNA"/>
</dbReference>
<accession>A0A845RNW3</accession>
<dbReference type="RefSeq" id="WP_431830843.1">
    <property type="nucleotide sequence ID" value="NZ_QXWZ01000088.1"/>
</dbReference>
<comment type="caution">
    <text evidence="1">The sequence shown here is derived from an EMBL/GenBank/DDBJ whole genome shotgun (WGS) entry which is preliminary data.</text>
</comment>
<sequence>MAGVITEIAIECGVSEQAVRAWCRRNHVAKDAKGSFAISESQKTAIYQNYLGVERKQVSQQAKASCETCETTLI</sequence>
<evidence type="ECO:0000313" key="2">
    <source>
        <dbReference type="Proteomes" id="UP000446348"/>
    </source>
</evidence>